<accession>A0A6J4IC81</accession>
<protein>
    <submittedName>
        <fullName evidence="1">Uncharacterized protein</fullName>
    </submittedName>
</protein>
<gene>
    <name evidence="1" type="ORF">AVDCRST_MAG56-2007</name>
</gene>
<dbReference type="AlphaFoldDB" id="A0A6J4IC81"/>
<sequence>MDDSLDKLQKIRNEVNALIPSDDNVRRLEASIREAVRLIRKAEKIDKAFRDKCVQDLDYEITHYLHQNYRKAVTKGEKNIEFNRARQGAVLAINRAIHRILNGK</sequence>
<proteinExistence type="predicted"/>
<evidence type="ECO:0000313" key="1">
    <source>
        <dbReference type="EMBL" id="CAA9248500.1"/>
    </source>
</evidence>
<dbReference type="EMBL" id="CADCTQ010000168">
    <property type="protein sequence ID" value="CAA9248500.1"/>
    <property type="molecule type" value="Genomic_DNA"/>
</dbReference>
<name>A0A6J4IC81_9SPHI</name>
<organism evidence="1">
    <name type="scientific">uncultured Cytophagales bacterium</name>
    <dbReference type="NCBI Taxonomy" id="158755"/>
    <lineage>
        <taxon>Bacteria</taxon>
        <taxon>Pseudomonadati</taxon>
        <taxon>Bacteroidota</taxon>
        <taxon>Sphingobacteriia</taxon>
        <taxon>Sphingobacteriales</taxon>
        <taxon>environmental samples</taxon>
    </lineage>
</organism>
<reference evidence="1" key="1">
    <citation type="submission" date="2020-02" db="EMBL/GenBank/DDBJ databases">
        <authorList>
            <person name="Meier V. D."/>
        </authorList>
    </citation>
    <scope>NUCLEOTIDE SEQUENCE</scope>
    <source>
        <strain evidence="1">AVDCRST_MAG56</strain>
    </source>
</reference>